<evidence type="ECO:0000256" key="8">
    <source>
        <dbReference type="ARBA" id="ARBA00022723"/>
    </source>
</evidence>
<evidence type="ECO:0000256" key="2">
    <source>
        <dbReference type="ARBA" id="ARBA00007866"/>
    </source>
</evidence>
<dbReference type="GO" id="GO:0004129">
    <property type="term" value="F:cytochrome-c oxidase activity"/>
    <property type="evidence" value="ECO:0007669"/>
    <property type="project" value="UniProtKB-EC"/>
</dbReference>
<keyword evidence="15 18" id="KW-0496">Mitochondrion</keyword>
<feature type="domain" description="Cytochrome oxidase subunit II transmembrane region profile" evidence="21">
    <location>
        <begin position="1"/>
        <end position="91"/>
    </location>
</feature>
<dbReference type="Gene3D" id="2.60.40.420">
    <property type="entry name" value="Cupredoxins - blue copper proteins"/>
    <property type="match status" value="1"/>
</dbReference>
<dbReference type="InterPro" id="IPR036257">
    <property type="entry name" value="Cyt_c_oxidase_su2_TM_sf"/>
</dbReference>
<evidence type="ECO:0000256" key="15">
    <source>
        <dbReference type="ARBA" id="ARBA00023128"/>
    </source>
</evidence>
<evidence type="ECO:0000256" key="1">
    <source>
        <dbReference type="ARBA" id="ARBA00004448"/>
    </source>
</evidence>
<dbReference type="GO" id="GO:0005743">
    <property type="term" value="C:mitochondrial inner membrane"/>
    <property type="evidence" value="ECO:0007669"/>
    <property type="project" value="UniProtKB-SubCell"/>
</dbReference>
<dbReference type="PROSITE" id="PS00078">
    <property type="entry name" value="COX2"/>
    <property type="match status" value="1"/>
</dbReference>
<evidence type="ECO:0000259" key="21">
    <source>
        <dbReference type="PROSITE" id="PS50999"/>
    </source>
</evidence>
<dbReference type="InterPro" id="IPR008972">
    <property type="entry name" value="Cupredoxin"/>
</dbReference>
<dbReference type="SUPFAM" id="SSF81464">
    <property type="entry name" value="Cytochrome c oxidase subunit II-like, transmembrane region"/>
    <property type="match status" value="1"/>
</dbReference>
<dbReference type="Pfam" id="PF00116">
    <property type="entry name" value="COX2"/>
    <property type="match status" value="1"/>
</dbReference>
<evidence type="ECO:0000259" key="20">
    <source>
        <dbReference type="PROSITE" id="PS50857"/>
    </source>
</evidence>
<evidence type="ECO:0000256" key="18">
    <source>
        <dbReference type="RuleBase" id="RU000457"/>
    </source>
</evidence>
<evidence type="ECO:0000256" key="14">
    <source>
        <dbReference type="ARBA" id="ARBA00023008"/>
    </source>
</evidence>
<evidence type="ECO:0000256" key="3">
    <source>
        <dbReference type="ARBA" id="ARBA00011164"/>
    </source>
</evidence>
<dbReference type="InterPro" id="IPR002429">
    <property type="entry name" value="CcO_II-like_C"/>
</dbReference>
<keyword evidence="9 18" id="KW-0999">Mitochondrion inner membrane</keyword>
<geneLocation type="mitochondrion" evidence="22"/>
<dbReference type="PANTHER" id="PTHR22888">
    <property type="entry name" value="CYTOCHROME C OXIDASE, SUBUNIT II"/>
    <property type="match status" value="1"/>
</dbReference>
<evidence type="ECO:0000256" key="6">
    <source>
        <dbReference type="ARBA" id="ARBA00022660"/>
    </source>
</evidence>
<evidence type="ECO:0000256" key="13">
    <source>
        <dbReference type="ARBA" id="ARBA00022989"/>
    </source>
</evidence>
<gene>
    <name evidence="22" type="primary">COX2</name>
</gene>
<feature type="transmembrane region" description="Helical" evidence="19">
    <location>
        <begin position="63"/>
        <end position="85"/>
    </location>
</feature>
<evidence type="ECO:0000256" key="11">
    <source>
        <dbReference type="ARBA" id="ARBA00022967"/>
    </source>
</evidence>
<reference evidence="22" key="1">
    <citation type="submission" date="2013-07" db="EMBL/GenBank/DDBJ databases">
        <title>The comparative mitochondrial genomes from Braconidae subfamilies and the phylogeny of the Hymenoptera.</title>
        <authorList>
            <person name="Li Q."/>
            <person name="Wei S.J."/>
            <person name="Chen X.X."/>
        </authorList>
    </citation>
    <scope>NUCLEOTIDE SEQUENCE</scope>
</reference>
<dbReference type="PROSITE" id="PS50857">
    <property type="entry name" value="COX2_CUA"/>
    <property type="match status" value="1"/>
</dbReference>
<dbReference type="GO" id="GO:0005507">
    <property type="term" value="F:copper ion binding"/>
    <property type="evidence" value="ECO:0007669"/>
    <property type="project" value="InterPro"/>
</dbReference>
<comment type="function">
    <text evidence="18">Component of the cytochrome c oxidase, the last enzyme in the mitochondrial electron transport chain which drives oxidative phosphorylation. The respiratory chain contains 3 multisubunit complexes succinate dehydrogenase (complex II, CII), ubiquinol-cytochrome c oxidoreductase (cytochrome b-c1 complex, complex III, CIII) and cytochrome c oxidase (complex IV, CIV), that cooperate to transfer electrons derived from NADH and succinate to molecular oxygen, creating an electrochemical gradient over the inner membrane that drives transmembrane transport and the ATP synthase. Cytochrome c oxidase is the component of the respiratory chain that catalyzes the reduction of oxygen to water. Electrons originating from reduced cytochrome c in the intermembrane space (IMS) are transferred via the dinuclear copper A center (CU(A)) of subunit 2 and heme A of subunit 1 to the active site in subunit 1, a binuclear center (BNC) formed by heme A3 and copper B (CU(B)). The BNC reduces molecular oxygen to 2 water molecules using 4 electrons from cytochrome c in the IMS and 4 protons from the mitochondrial matrix.</text>
</comment>
<accession>A0A0A6ZL54</accession>
<comment type="cofactor">
    <cofactor evidence="18">
        <name>Cu cation</name>
        <dbReference type="ChEBI" id="CHEBI:23378"/>
    </cofactor>
    <text evidence="18">Binds a copper A center.</text>
</comment>
<dbReference type="InterPro" id="IPR001505">
    <property type="entry name" value="Copper_CuA"/>
</dbReference>
<dbReference type="Gene3D" id="1.10.287.90">
    <property type="match status" value="1"/>
</dbReference>
<comment type="similarity">
    <text evidence="2 18">Belongs to the cytochrome c oxidase subunit 2 family.</text>
</comment>
<comment type="subunit">
    <text evidence="3">Component of the cytochrome c oxidase (complex IV, CIV), a multisubunit enzyme composed of a catalytic core of 3 subunits and several supernumerary subunits. The complex exists as a monomer or a dimer and forms supercomplexes (SCs) in the inner mitochondrial membrane with ubiquinol-cytochrome c oxidoreductase (cytochrome b-c1 complex, complex III, CIII).</text>
</comment>
<keyword evidence="8 18" id="KW-0479">Metal-binding</keyword>
<dbReference type="SUPFAM" id="SSF49503">
    <property type="entry name" value="Cupredoxins"/>
    <property type="match status" value="1"/>
</dbReference>
<comment type="catalytic activity">
    <reaction evidence="17">
        <text>4 Fe(II)-[cytochrome c] + O2 + 8 H(+)(in) = 4 Fe(III)-[cytochrome c] + 2 H2O + 4 H(+)(out)</text>
        <dbReference type="Rhea" id="RHEA:11436"/>
        <dbReference type="Rhea" id="RHEA-COMP:10350"/>
        <dbReference type="Rhea" id="RHEA-COMP:14399"/>
        <dbReference type="ChEBI" id="CHEBI:15377"/>
        <dbReference type="ChEBI" id="CHEBI:15378"/>
        <dbReference type="ChEBI" id="CHEBI:15379"/>
        <dbReference type="ChEBI" id="CHEBI:29033"/>
        <dbReference type="ChEBI" id="CHEBI:29034"/>
        <dbReference type="EC" id="7.1.1.9"/>
    </reaction>
    <physiologicalReaction direction="left-to-right" evidence="17">
        <dbReference type="Rhea" id="RHEA:11437"/>
    </physiologicalReaction>
</comment>
<evidence type="ECO:0000256" key="7">
    <source>
        <dbReference type="ARBA" id="ARBA00022692"/>
    </source>
</evidence>
<evidence type="ECO:0000313" key="22">
    <source>
        <dbReference type="EMBL" id="AHA52585.1"/>
    </source>
</evidence>
<keyword evidence="13 19" id="KW-1133">Transmembrane helix</keyword>
<dbReference type="FunFam" id="2.60.40.420:FF:000001">
    <property type="entry name" value="Cytochrome c oxidase subunit 2"/>
    <property type="match status" value="1"/>
</dbReference>
<evidence type="ECO:0000256" key="12">
    <source>
        <dbReference type="ARBA" id="ARBA00022982"/>
    </source>
</evidence>
<dbReference type="Pfam" id="PF02790">
    <property type="entry name" value="COX2_TM"/>
    <property type="match status" value="1"/>
</dbReference>
<evidence type="ECO:0000256" key="5">
    <source>
        <dbReference type="ARBA" id="ARBA00022448"/>
    </source>
</evidence>
<dbReference type="PRINTS" id="PR01166">
    <property type="entry name" value="CYCOXIDASEII"/>
</dbReference>
<keyword evidence="12 18" id="KW-0249">Electron transport</keyword>
<feature type="transmembrane region" description="Helical" evidence="19">
    <location>
        <begin position="21"/>
        <end position="43"/>
    </location>
</feature>
<dbReference type="PROSITE" id="PS50999">
    <property type="entry name" value="COX2_TM"/>
    <property type="match status" value="1"/>
</dbReference>
<keyword evidence="5 18" id="KW-0813">Transport</keyword>
<dbReference type="InterPro" id="IPR045187">
    <property type="entry name" value="CcO_II"/>
</dbReference>
<keyword evidence="11" id="KW-1278">Translocase</keyword>
<evidence type="ECO:0000256" key="4">
    <source>
        <dbReference type="ARBA" id="ARBA00015946"/>
    </source>
</evidence>
<evidence type="ECO:0000256" key="16">
    <source>
        <dbReference type="ARBA" id="ARBA00023136"/>
    </source>
</evidence>
<proteinExistence type="inferred from homology"/>
<name>A0A0A6ZL54_9HYME</name>
<dbReference type="CDD" id="cd13912">
    <property type="entry name" value="CcO_II_C"/>
    <property type="match status" value="1"/>
</dbReference>
<evidence type="ECO:0000256" key="17">
    <source>
        <dbReference type="ARBA" id="ARBA00049512"/>
    </source>
</evidence>
<evidence type="ECO:0000256" key="9">
    <source>
        <dbReference type="ARBA" id="ARBA00022792"/>
    </source>
</evidence>
<dbReference type="AlphaFoldDB" id="A0A0A6ZL54"/>
<keyword evidence="14 18" id="KW-0186">Copper</keyword>
<keyword evidence="6 18" id="KW-0679">Respiratory chain</keyword>
<evidence type="ECO:0000256" key="19">
    <source>
        <dbReference type="SAM" id="Phobius"/>
    </source>
</evidence>
<dbReference type="InterPro" id="IPR011759">
    <property type="entry name" value="Cyt_c_oxidase_su2_TM_dom"/>
</dbReference>
<keyword evidence="10" id="KW-0460">Magnesium</keyword>
<sequence>MCTWLMFNFQDSNSWMMTLMTYFHDFIMIIMFMILLMIFYIMIMLFVNKFTDHNILHNQLIEIVWTFIPMSVLMFLAIPSLKILYMIEEMIKPFLTIKILGNQWYWNYEYSDFYNLEFDSFMLINGTKNYFRLLDVDNHLILPFNFYARNLVSSNDVIHSWTIPTLGVKYDAVPGRLNQFITLFNRPGLYYGQCSEICGVNHSFMPIVLESINLTSFFNWLINN</sequence>
<keyword evidence="16 18" id="KW-0472">Membrane</keyword>
<comment type="subcellular location">
    <subcellularLocation>
        <location evidence="1 18">Mitochondrion inner membrane</location>
        <topology evidence="1 18">Multi-pass membrane protein</topology>
    </subcellularLocation>
</comment>
<keyword evidence="7 18" id="KW-0812">Transmembrane</keyword>
<protein>
    <recommendedName>
        <fullName evidence="4 18">Cytochrome c oxidase subunit 2</fullName>
    </recommendedName>
</protein>
<feature type="domain" description="Cytochrome oxidase subunit II copper A binding" evidence="20">
    <location>
        <begin position="92"/>
        <end position="223"/>
    </location>
</feature>
<dbReference type="GO" id="GO:0042773">
    <property type="term" value="P:ATP synthesis coupled electron transport"/>
    <property type="evidence" value="ECO:0007669"/>
    <property type="project" value="TreeGrafter"/>
</dbReference>
<evidence type="ECO:0000256" key="10">
    <source>
        <dbReference type="ARBA" id="ARBA00022842"/>
    </source>
</evidence>
<dbReference type="InterPro" id="IPR034210">
    <property type="entry name" value="CcO_II_C"/>
</dbReference>
<dbReference type="EMBL" id="KF385878">
    <property type="protein sequence ID" value="AHA52585.1"/>
    <property type="molecule type" value="Genomic_DNA"/>
</dbReference>
<organism evidence="22">
    <name type="scientific">Sigalphus bicolor</name>
    <dbReference type="NCBI Taxonomy" id="515846"/>
    <lineage>
        <taxon>Eukaryota</taxon>
        <taxon>Metazoa</taxon>
        <taxon>Ecdysozoa</taxon>
        <taxon>Arthropoda</taxon>
        <taxon>Hexapoda</taxon>
        <taxon>Insecta</taxon>
        <taxon>Pterygota</taxon>
        <taxon>Neoptera</taxon>
        <taxon>Endopterygota</taxon>
        <taxon>Hymenoptera</taxon>
        <taxon>Apocrita</taxon>
        <taxon>Ichneumonoidea</taxon>
        <taxon>Braconidae</taxon>
        <taxon>Sigalphinae</taxon>
        <taxon>Sigalphus</taxon>
    </lineage>
</organism>
<dbReference type="PANTHER" id="PTHR22888:SF9">
    <property type="entry name" value="CYTOCHROME C OXIDASE SUBUNIT 2"/>
    <property type="match status" value="1"/>
</dbReference>